<dbReference type="RefSeq" id="WP_089412500.1">
    <property type="nucleotide sequence ID" value="NZ_FZQA01000004.1"/>
</dbReference>
<dbReference type="AlphaFoldDB" id="A0A239PV38"/>
<dbReference type="GO" id="GO:0005829">
    <property type="term" value="C:cytosol"/>
    <property type="evidence" value="ECO:0007669"/>
    <property type="project" value="TreeGrafter"/>
</dbReference>
<dbReference type="InterPro" id="IPR000485">
    <property type="entry name" value="AsnC-type_HTH_dom"/>
</dbReference>
<evidence type="ECO:0000313" key="6">
    <source>
        <dbReference type="Proteomes" id="UP000198346"/>
    </source>
</evidence>
<dbReference type="PANTHER" id="PTHR30154:SF34">
    <property type="entry name" value="TRANSCRIPTIONAL REGULATOR AZLB"/>
    <property type="match status" value="1"/>
</dbReference>
<dbReference type="SUPFAM" id="SSF46785">
    <property type="entry name" value="Winged helix' DNA-binding domain"/>
    <property type="match status" value="1"/>
</dbReference>
<keyword evidence="3" id="KW-0804">Transcription</keyword>
<dbReference type="PRINTS" id="PR00033">
    <property type="entry name" value="HTHASNC"/>
</dbReference>
<dbReference type="InterPro" id="IPR019888">
    <property type="entry name" value="Tscrpt_reg_AsnC-like"/>
</dbReference>
<dbReference type="Pfam" id="PF13412">
    <property type="entry name" value="HTH_24"/>
    <property type="match status" value="1"/>
</dbReference>
<dbReference type="CDD" id="cd00090">
    <property type="entry name" value="HTH_ARSR"/>
    <property type="match status" value="1"/>
</dbReference>
<dbReference type="SUPFAM" id="SSF54909">
    <property type="entry name" value="Dimeric alpha+beta barrel"/>
    <property type="match status" value="1"/>
</dbReference>
<keyword evidence="2" id="KW-0238">DNA-binding</keyword>
<evidence type="ECO:0000259" key="4">
    <source>
        <dbReference type="PROSITE" id="PS50956"/>
    </source>
</evidence>
<protein>
    <submittedName>
        <fullName evidence="5">Transcriptional regulator, AsnC family</fullName>
    </submittedName>
</protein>
<dbReference type="PROSITE" id="PS00519">
    <property type="entry name" value="HTH_ASNC_1"/>
    <property type="match status" value="1"/>
</dbReference>
<dbReference type="GO" id="GO:0043565">
    <property type="term" value="F:sequence-specific DNA binding"/>
    <property type="evidence" value="ECO:0007669"/>
    <property type="project" value="InterPro"/>
</dbReference>
<accession>A0A239PV38</accession>
<evidence type="ECO:0000256" key="3">
    <source>
        <dbReference type="ARBA" id="ARBA00023163"/>
    </source>
</evidence>
<dbReference type="InterPro" id="IPR036390">
    <property type="entry name" value="WH_DNA-bd_sf"/>
</dbReference>
<dbReference type="InterPro" id="IPR011991">
    <property type="entry name" value="ArsR-like_HTH"/>
</dbReference>
<dbReference type="PANTHER" id="PTHR30154">
    <property type="entry name" value="LEUCINE-RESPONSIVE REGULATORY PROTEIN"/>
    <property type="match status" value="1"/>
</dbReference>
<dbReference type="EMBL" id="FZQA01000004">
    <property type="protein sequence ID" value="SNT74125.1"/>
    <property type="molecule type" value="Genomic_DNA"/>
</dbReference>
<gene>
    <name evidence="5" type="ORF">SAMN06297382_2031</name>
</gene>
<dbReference type="Gene3D" id="1.10.10.10">
    <property type="entry name" value="Winged helix-like DNA-binding domain superfamily/Winged helix DNA-binding domain"/>
    <property type="match status" value="1"/>
</dbReference>
<dbReference type="SMART" id="SM00344">
    <property type="entry name" value="HTH_ASNC"/>
    <property type="match status" value="1"/>
</dbReference>
<evidence type="ECO:0000256" key="1">
    <source>
        <dbReference type="ARBA" id="ARBA00023015"/>
    </source>
</evidence>
<dbReference type="GO" id="GO:0043200">
    <property type="term" value="P:response to amino acid"/>
    <property type="evidence" value="ECO:0007669"/>
    <property type="project" value="TreeGrafter"/>
</dbReference>
<dbReference type="InterPro" id="IPR019885">
    <property type="entry name" value="Tscrpt_reg_HTH_AsnC-type_CS"/>
</dbReference>
<keyword evidence="6" id="KW-1185">Reference proteome</keyword>
<keyword evidence="1" id="KW-0805">Transcription regulation</keyword>
<reference evidence="5 6" key="1">
    <citation type="submission" date="2017-07" db="EMBL/GenBank/DDBJ databases">
        <authorList>
            <person name="Sun Z.S."/>
            <person name="Albrecht U."/>
            <person name="Echele G."/>
            <person name="Lee C.C."/>
        </authorList>
    </citation>
    <scope>NUCLEOTIDE SEQUENCE [LARGE SCALE GENOMIC DNA]</scope>
    <source>
        <strain evidence="5 6">CGMCC 1.12710</strain>
    </source>
</reference>
<evidence type="ECO:0000256" key="2">
    <source>
        <dbReference type="ARBA" id="ARBA00023125"/>
    </source>
</evidence>
<evidence type="ECO:0000313" key="5">
    <source>
        <dbReference type="EMBL" id="SNT74125.1"/>
    </source>
</evidence>
<dbReference type="PROSITE" id="PS50956">
    <property type="entry name" value="HTH_ASNC_2"/>
    <property type="match status" value="1"/>
</dbReference>
<sequence length="155" mass="17881">MPAELSTIDLKILELVQRRADLSTGEIAEAVGLSQSPCWRRIQRLKDEGYISKQVALVDREKLGESFFIYASLKMSRLTDKERAEFIRKVENIPEIMECYTLFGEMDIMIKVYATSMNWYQSFIFNVLMKLPGVEDIRSSVTIAELKYTTALPVR</sequence>
<name>A0A239PV38_9PROT</name>
<proteinExistence type="predicted"/>
<organism evidence="5 6">
    <name type="scientific">Amphiplicatus metriothermophilus</name>
    <dbReference type="NCBI Taxonomy" id="1519374"/>
    <lineage>
        <taxon>Bacteria</taxon>
        <taxon>Pseudomonadati</taxon>
        <taxon>Pseudomonadota</taxon>
        <taxon>Alphaproteobacteria</taxon>
        <taxon>Parvularculales</taxon>
        <taxon>Parvularculaceae</taxon>
        <taxon>Amphiplicatus</taxon>
    </lineage>
</organism>
<dbReference type="Proteomes" id="UP000198346">
    <property type="component" value="Unassembled WGS sequence"/>
</dbReference>
<feature type="domain" description="HTH asnC-type" evidence="4">
    <location>
        <begin position="5"/>
        <end position="66"/>
    </location>
</feature>
<dbReference type="InterPro" id="IPR011008">
    <property type="entry name" value="Dimeric_a/b-barrel"/>
</dbReference>
<dbReference type="InterPro" id="IPR019887">
    <property type="entry name" value="Tscrpt_reg_AsnC/Lrp_C"/>
</dbReference>
<dbReference type="Gene3D" id="3.30.70.920">
    <property type="match status" value="1"/>
</dbReference>
<dbReference type="InterPro" id="IPR036388">
    <property type="entry name" value="WH-like_DNA-bd_sf"/>
</dbReference>
<dbReference type="Pfam" id="PF01037">
    <property type="entry name" value="AsnC_trans_reg"/>
    <property type="match status" value="1"/>
</dbReference>
<dbReference type="OrthoDB" id="7847328at2"/>
<dbReference type="GO" id="GO:0006355">
    <property type="term" value="P:regulation of DNA-templated transcription"/>
    <property type="evidence" value="ECO:0007669"/>
    <property type="project" value="UniProtKB-ARBA"/>
</dbReference>